<dbReference type="Pfam" id="PF00078">
    <property type="entry name" value="RVT_1"/>
    <property type="match status" value="1"/>
</dbReference>
<evidence type="ECO:0000313" key="3">
    <source>
        <dbReference type="Proteomes" id="UP000887566"/>
    </source>
</evidence>
<feature type="compositionally biased region" description="Low complexity" evidence="1">
    <location>
        <begin position="336"/>
        <end position="346"/>
    </location>
</feature>
<feature type="compositionally biased region" description="Pro residues" evidence="1">
    <location>
        <begin position="362"/>
        <end position="378"/>
    </location>
</feature>
<dbReference type="InterPro" id="IPR000477">
    <property type="entry name" value="RT_dom"/>
</dbReference>
<dbReference type="WBParaSite" id="PSAMB.scaffold2748size21487.g19110.t1">
    <property type="protein sequence ID" value="PSAMB.scaffold2748size21487.g19110.t1"/>
    <property type="gene ID" value="PSAMB.scaffold2748size21487.g19110"/>
</dbReference>
<reference evidence="4" key="1">
    <citation type="submission" date="2022-11" db="UniProtKB">
        <authorList>
            <consortium name="WormBaseParasite"/>
        </authorList>
    </citation>
    <scope>IDENTIFICATION</scope>
</reference>
<feature type="domain" description="Reverse transcriptase" evidence="2">
    <location>
        <begin position="517"/>
        <end position="778"/>
    </location>
</feature>
<sequence length="1253" mass="138363">MPYVTIDVPLTPPHNCHLCLPVPRQYVDHHGLAKHLSKEHVGYTLDFRCVGCHEKFGNLKSTNTHIKSTTCSTTIAARPAHAPPPTLPLRRIQFRPRVRNAAAASADADAEADADTITEAVATVAVIADVNADAEPSSQLSTPPRRVLRQRPAPPMLQPSSSSKRSSSSSSSSSSSKRSSSSSSSSSSESSSSSSISSGSNTSVTEQQQQQQPQQPATPAPQAVIPDRPAAGPPPPATAEQLAWARRFNSIETTEDLEATLAMLITEVTNSTPTQTRPAPGPAQPARPPGARHQPQTQGPAGHPQQPPMRPAPQQQVRAPRRRSQIPLPAGPPQQLPTLLAPQQAHAPRHRSLTPRPRQEPTLPPPPVLPPRPTPQPCRPDAAALQRRRRHSGPEYVAAEASRLQKLYRVNRPKAFREVTSPPSAFCNIDQHRVQAHFTQVLQRRHHLTNAMPTSVPQLTPPPLHDADPLNSDFTPAEVRNRLTRCKNTAPGPDKLRYTSWKTFDPSGSILSAVYNAAQRLQHVPAAWKESTTILLYKDGDRDNISNWRPIALSDTIGKLYASCLAARLTNWCLRYERISPTQKGFMPYEGCLEHNFVLQSCIQDARSSRRTCTIAWLDLRNAFGSVPHDTLFKCLRWTGLSTASIDAIRRLYTDCSTAIRVNEGLTESIAIGAGVKQGCPLSPIVFNLTIEPILRAVRQLHHAYKIHDQEVDVLAYADDLALVSDSADGLQALLDVTATVASWAGLSFNPKKCASLHINGKKHNTPDTSFNIQGNTMQALNISNFYKHLGVPTGFTLHSSASSTLKEIADDVHKLDESLLAPWQKFDATNVFVLSRLSFHLKAGVVPKGPLIALDKQIKAVGKRWLHLPQRASVEPLYLSYKAGGVNLLPLGVLADVAQVTHALRLLTSIDPAVRQLSLSALLAAVKKRTRRDVQETDVADYLNGSMEGVFRQESTAITSIWSRLRVATRRLRTKLNISWQHSGDNISLFLDDATVTRKPAESQLRDAVRNHYLQRLLAKPDQGKVYDVTASTPASNHYMRNGNFTRFAEWRFIHRARLGVVPLNGCRRFGTGDKRCRRCGEMDETLPHVLNHCRPHFATMTRRHDAILDRLEKATRRAPGTTIRRNQQVPGCNSTLRPDLVLINETEKTFTIVDVTVPFENRSAAFTAARVEKARKYADITQHYADLGYDASCNAFIIGSLGGYDPANGQAIARLGIGHRYAVLMKRLMVTDTIRWSRDIYIEHVSGHRQY</sequence>
<feature type="region of interest" description="Disordered" evidence="1">
    <location>
        <begin position="134"/>
        <end position="244"/>
    </location>
</feature>
<feature type="region of interest" description="Disordered" evidence="1">
    <location>
        <begin position="262"/>
        <end position="396"/>
    </location>
</feature>
<name>A0A914VYJ5_9BILA</name>
<evidence type="ECO:0000259" key="2">
    <source>
        <dbReference type="PROSITE" id="PS50878"/>
    </source>
</evidence>
<dbReference type="PROSITE" id="PS50878">
    <property type="entry name" value="RT_POL"/>
    <property type="match status" value="1"/>
</dbReference>
<dbReference type="CDD" id="cd01650">
    <property type="entry name" value="RT_nLTR_like"/>
    <property type="match status" value="1"/>
</dbReference>
<feature type="compositionally biased region" description="Low complexity" evidence="1">
    <location>
        <begin position="160"/>
        <end position="200"/>
    </location>
</feature>
<dbReference type="AlphaFoldDB" id="A0A914VYJ5"/>
<dbReference type="SUPFAM" id="SSF56672">
    <property type="entry name" value="DNA/RNA polymerases"/>
    <property type="match status" value="1"/>
</dbReference>
<dbReference type="Proteomes" id="UP000887566">
    <property type="component" value="Unplaced"/>
</dbReference>
<accession>A0A914VYJ5</accession>
<feature type="compositionally biased region" description="Low complexity" evidence="1">
    <location>
        <begin position="207"/>
        <end position="230"/>
    </location>
</feature>
<organism evidence="3 4">
    <name type="scientific">Plectus sambesii</name>
    <dbReference type="NCBI Taxonomy" id="2011161"/>
    <lineage>
        <taxon>Eukaryota</taxon>
        <taxon>Metazoa</taxon>
        <taxon>Ecdysozoa</taxon>
        <taxon>Nematoda</taxon>
        <taxon>Chromadorea</taxon>
        <taxon>Plectida</taxon>
        <taxon>Plectina</taxon>
        <taxon>Plectoidea</taxon>
        <taxon>Plectidae</taxon>
        <taxon>Plectus</taxon>
    </lineage>
</organism>
<protein>
    <submittedName>
        <fullName evidence="4">Reverse transcriptase domain-containing protein</fullName>
    </submittedName>
</protein>
<keyword evidence="3" id="KW-1185">Reference proteome</keyword>
<dbReference type="InterPro" id="IPR043128">
    <property type="entry name" value="Rev_trsase/Diguanyl_cyclase"/>
</dbReference>
<dbReference type="Gene3D" id="3.30.70.270">
    <property type="match status" value="1"/>
</dbReference>
<proteinExistence type="predicted"/>
<dbReference type="PANTHER" id="PTHR19446">
    <property type="entry name" value="REVERSE TRANSCRIPTASES"/>
    <property type="match status" value="1"/>
</dbReference>
<feature type="compositionally biased region" description="Pro residues" evidence="1">
    <location>
        <begin position="279"/>
        <end position="288"/>
    </location>
</feature>
<dbReference type="InterPro" id="IPR043502">
    <property type="entry name" value="DNA/RNA_pol_sf"/>
</dbReference>
<evidence type="ECO:0000313" key="4">
    <source>
        <dbReference type="WBParaSite" id="PSAMB.scaffold2748size21487.g19110.t1"/>
    </source>
</evidence>
<evidence type="ECO:0000256" key="1">
    <source>
        <dbReference type="SAM" id="MobiDB-lite"/>
    </source>
</evidence>